<dbReference type="Proteomes" id="UP000636110">
    <property type="component" value="Unassembled WGS sequence"/>
</dbReference>
<dbReference type="EMBL" id="WNXC01000005">
    <property type="protein sequence ID" value="MBB2150300.1"/>
    <property type="molecule type" value="Genomic_DNA"/>
</dbReference>
<protein>
    <submittedName>
        <fullName evidence="1">Uncharacterized protein</fullName>
    </submittedName>
</protein>
<keyword evidence="2" id="KW-1185">Reference proteome</keyword>
<gene>
    <name evidence="1" type="ORF">GM920_15485</name>
</gene>
<comment type="caution">
    <text evidence="1">The sequence shown here is derived from an EMBL/GenBank/DDBJ whole genome shotgun (WGS) entry which is preliminary data.</text>
</comment>
<reference evidence="1 2" key="1">
    <citation type="submission" date="2019-11" db="EMBL/GenBank/DDBJ databases">
        <title>Description of Pedobacter sp. LMG 31462T.</title>
        <authorList>
            <person name="Carlier A."/>
            <person name="Qi S."/>
            <person name="Vandamme P."/>
        </authorList>
    </citation>
    <scope>NUCLEOTIDE SEQUENCE [LARGE SCALE GENOMIC DNA]</scope>
    <source>
        <strain evidence="1 2">LMG 31462</strain>
    </source>
</reference>
<evidence type="ECO:0000313" key="2">
    <source>
        <dbReference type="Proteomes" id="UP000636110"/>
    </source>
</evidence>
<evidence type="ECO:0000313" key="1">
    <source>
        <dbReference type="EMBL" id="MBB2150300.1"/>
    </source>
</evidence>
<accession>A0ABR6EYF3</accession>
<sequence>MKKTAAFLWPENPGSWPMQGNTDELGLNVGKIADWSGRTLILVRVEQEFR</sequence>
<organism evidence="1 2">
    <name type="scientific">Pedobacter gandavensis</name>
    <dbReference type="NCBI Taxonomy" id="2679963"/>
    <lineage>
        <taxon>Bacteria</taxon>
        <taxon>Pseudomonadati</taxon>
        <taxon>Bacteroidota</taxon>
        <taxon>Sphingobacteriia</taxon>
        <taxon>Sphingobacteriales</taxon>
        <taxon>Sphingobacteriaceae</taxon>
        <taxon>Pedobacter</taxon>
    </lineage>
</organism>
<dbReference type="RefSeq" id="WP_182959099.1">
    <property type="nucleotide sequence ID" value="NZ_WNXC01000005.1"/>
</dbReference>
<proteinExistence type="predicted"/>
<name>A0ABR6EYF3_9SPHI</name>